<keyword evidence="1" id="KW-0472">Membrane</keyword>
<feature type="transmembrane region" description="Helical" evidence="1">
    <location>
        <begin position="206"/>
        <end position="225"/>
    </location>
</feature>
<feature type="transmembrane region" description="Helical" evidence="1">
    <location>
        <begin position="166"/>
        <end position="186"/>
    </location>
</feature>
<keyword evidence="3" id="KW-1185">Reference proteome</keyword>
<feature type="transmembrane region" description="Helical" evidence="1">
    <location>
        <begin position="141"/>
        <end position="159"/>
    </location>
</feature>
<dbReference type="EMBL" id="OZ037944">
    <property type="protein sequence ID" value="CAL1695738.1"/>
    <property type="molecule type" value="Genomic_DNA"/>
</dbReference>
<name>A0ABP1CM22_9APHY</name>
<keyword evidence="1" id="KW-1133">Transmembrane helix</keyword>
<evidence type="ECO:0000256" key="1">
    <source>
        <dbReference type="SAM" id="Phobius"/>
    </source>
</evidence>
<evidence type="ECO:0008006" key="4">
    <source>
        <dbReference type="Google" id="ProtNLM"/>
    </source>
</evidence>
<accession>A0ABP1CM22</accession>
<evidence type="ECO:0000313" key="2">
    <source>
        <dbReference type="EMBL" id="CAL1695738.1"/>
    </source>
</evidence>
<feature type="transmembrane region" description="Helical" evidence="1">
    <location>
        <begin position="50"/>
        <end position="71"/>
    </location>
</feature>
<dbReference type="PANTHER" id="PTHR19346">
    <property type="entry name" value="SUGAR PHOSPHATE TRANSPORTER DOMAIN-CONTAINING PROTEIN"/>
    <property type="match status" value="1"/>
</dbReference>
<dbReference type="Proteomes" id="UP001497453">
    <property type="component" value="Chromosome 1"/>
</dbReference>
<keyword evidence="1" id="KW-0812">Transmembrane</keyword>
<feature type="transmembrane region" description="Helical" evidence="1">
    <location>
        <begin position="323"/>
        <end position="347"/>
    </location>
</feature>
<dbReference type="PANTHER" id="PTHR19346:SF4">
    <property type="entry name" value="SUGAR PHOSPHATE TRANSPORTER DOMAIN-CONTAINING PROTEIN"/>
    <property type="match status" value="1"/>
</dbReference>
<feature type="transmembrane region" description="Helical" evidence="1">
    <location>
        <begin position="108"/>
        <end position="129"/>
    </location>
</feature>
<feature type="transmembrane region" description="Helical" evidence="1">
    <location>
        <begin position="354"/>
        <end position="373"/>
    </location>
</feature>
<dbReference type="InterPro" id="IPR026505">
    <property type="entry name" value="Solute_c_fam_35_mem_F3/F4"/>
</dbReference>
<dbReference type="InterPro" id="IPR037185">
    <property type="entry name" value="EmrE-like"/>
</dbReference>
<dbReference type="SUPFAM" id="SSF103481">
    <property type="entry name" value="Multidrug resistance efflux transporter EmrE"/>
    <property type="match status" value="1"/>
</dbReference>
<organism evidence="2 3">
    <name type="scientific">Somion occarium</name>
    <dbReference type="NCBI Taxonomy" id="3059160"/>
    <lineage>
        <taxon>Eukaryota</taxon>
        <taxon>Fungi</taxon>
        <taxon>Dikarya</taxon>
        <taxon>Basidiomycota</taxon>
        <taxon>Agaricomycotina</taxon>
        <taxon>Agaricomycetes</taxon>
        <taxon>Polyporales</taxon>
        <taxon>Cerrenaceae</taxon>
        <taxon>Somion</taxon>
    </lineage>
</organism>
<feature type="transmembrane region" description="Helical" evidence="1">
    <location>
        <begin position="286"/>
        <end position="311"/>
    </location>
</feature>
<sequence length="403" mass="43371">MPRHGGAQAVNMGGTAAAVLFILALLGFVAETQLTQYVQTNLGFKQPYLIFYIVHSFFAVMFPVHFLYLSLTSKHTPRAIWNGLILGLRNRISPASPRPSSAFPIWRLLRLILLLTAGMSVPSLCWFAAIPLAPVTDVTALWNTNAFWAYIVTVKLFGLNWEPRRLAAVLLATAGAMAVVYGGSITPEAPDSTDAGAADVSHYRPTSALAGSLLTLLAAIVYGVYQVLYKMYAALPTDPEADLDGLDVPAPYEPVPDDIIEQVQTIALSEQEDIVYPPPFALYPNLLTSAIGVCTFLVMWIPMLILQLLGISSFHLPLNLKTVLTLGGVALSGATFNAGFMILLGLWGPILTSIGGLLTIVFVFLSDIIFGGAVQTITFWSLLGCGSIVAAFSVLAYDMMQKG</sequence>
<feature type="transmembrane region" description="Helical" evidence="1">
    <location>
        <begin position="379"/>
        <end position="397"/>
    </location>
</feature>
<reference evidence="3" key="1">
    <citation type="submission" date="2024-04" db="EMBL/GenBank/DDBJ databases">
        <authorList>
            <person name="Shaw F."/>
            <person name="Minotto A."/>
        </authorList>
    </citation>
    <scope>NUCLEOTIDE SEQUENCE [LARGE SCALE GENOMIC DNA]</scope>
</reference>
<evidence type="ECO:0000313" key="3">
    <source>
        <dbReference type="Proteomes" id="UP001497453"/>
    </source>
</evidence>
<proteinExistence type="predicted"/>
<protein>
    <recommendedName>
        <fullName evidence="4">EamA domain-containing protein</fullName>
    </recommendedName>
</protein>
<feature type="transmembrane region" description="Helical" evidence="1">
    <location>
        <begin position="12"/>
        <end position="30"/>
    </location>
</feature>
<gene>
    <name evidence="2" type="ORF">GFSPODELE1_LOCUS878</name>
</gene>